<evidence type="ECO:0000256" key="4">
    <source>
        <dbReference type="SAM" id="SignalP"/>
    </source>
</evidence>
<comment type="caution">
    <text evidence="6">The sequence shown here is derived from an EMBL/GenBank/DDBJ whole genome shotgun (WGS) entry which is preliminary data.</text>
</comment>
<dbReference type="SUPFAM" id="SSF50199">
    <property type="entry name" value="Staphylococcal nuclease"/>
    <property type="match status" value="1"/>
</dbReference>
<dbReference type="InterPro" id="IPR008613">
    <property type="entry name" value="Excalibur_Ca-bd_domain"/>
</dbReference>
<dbReference type="PANTHER" id="PTHR12302:SF3">
    <property type="entry name" value="SERINE_THREONINE-PROTEIN KINASE 31"/>
    <property type="match status" value="1"/>
</dbReference>
<evidence type="ECO:0000313" key="7">
    <source>
        <dbReference type="Proteomes" id="UP000288178"/>
    </source>
</evidence>
<dbReference type="InterPro" id="IPR035437">
    <property type="entry name" value="SNase_OB-fold_sf"/>
</dbReference>
<sequence>MHCTRILTLAAAFCLAVGVPLAGSAATLTGQVDKVIDGDSLVFAPAGGGKPIEVRLHGIDAPEGCQAGGEASREYLTSFVMGKPATLQTKGKDGYGRTLGVLTVDELVVNQRMVAEGHAWSLRSKWNQGPYVPQEKVAQAFKRGLHAERGAVFPWDFRRSHGPCGAGDGAASAPKAAAAVPAASRLAVPAATVVAHGGFRCDGRTHCAQMRSCAEAEYFLAHCPGVKMDGNRDGVPCEQQWCVPRR</sequence>
<dbReference type="GO" id="GO:0004519">
    <property type="term" value="F:endonuclease activity"/>
    <property type="evidence" value="ECO:0007669"/>
    <property type="project" value="UniProtKB-KW"/>
</dbReference>
<dbReference type="InterPro" id="IPR016071">
    <property type="entry name" value="Staphylococal_nuclease_OB-fold"/>
</dbReference>
<keyword evidence="1" id="KW-0540">Nuclease</keyword>
<name>A0A437K0F3_9BURK</name>
<gene>
    <name evidence="6" type="ORF">ENE75_02410</name>
</gene>
<dbReference type="EMBL" id="SACT01000001">
    <property type="protein sequence ID" value="RVT53764.1"/>
    <property type="molecule type" value="Genomic_DNA"/>
</dbReference>
<proteinExistence type="predicted"/>
<dbReference type="AlphaFoldDB" id="A0A437K0F3"/>
<evidence type="ECO:0000256" key="3">
    <source>
        <dbReference type="ARBA" id="ARBA00022801"/>
    </source>
</evidence>
<reference evidence="6 7" key="1">
    <citation type="submission" date="2019-01" db="EMBL/GenBank/DDBJ databases">
        <authorList>
            <person name="Chen W.-M."/>
        </authorList>
    </citation>
    <scope>NUCLEOTIDE SEQUENCE [LARGE SCALE GENOMIC DNA]</scope>
    <source>
        <strain evidence="6 7">ICH-3</strain>
    </source>
</reference>
<dbReference type="RefSeq" id="WP_128195254.1">
    <property type="nucleotide sequence ID" value="NZ_SACT01000001.1"/>
</dbReference>
<dbReference type="Pfam" id="PF05901">
    <property type="entry name" value="Excalibur"/>
    <property type="match status" value="1"/>
</dbReference>
<dbReference type="PROSITE" id="PS50830">
    <property type="entry name" value="TNASE_3"/>
    <property type="match status" value="1"/>
</dbReference>
<feature type="domain" description="TNase-like" evidence="5">
    <location>
        <begin position="26"/>
        <end position="148"/>
    </location>
</feature>
<evidence type="ECO:0000313" key="6">
    <source>
        <dbReference type="EMBL" id="RVT53764.1"/>
    </source>
</evidence>
<keyword evidence="2" id="KW-0255">Endonuclease</keyword>
<dbReference type="Pfam" id="PF00565">
    <property type="entry name" value="SNase"/>
    <property type="match status" value="1"/>
</dbReference>
<keyword evidence="3" id="KW-0378">Hydrolase</keyword>
<evidence type="ECO:0000259" key="5">
    <source>
        <dbReference type="PROSITE" id="PS50830"/>
    </source>
</evidence>
<dbReference type="PANTHER" id="PTHR12302">
    <property type="entry name" value="EBNA2 BINDING PROTEIN P100"/>
    <property type="match status" value="1"/>
</dbReference>
<dbReference type="SMART" id="SM00318">
    <property type="entry name" value="SNc"/>
    <property type="match status" value="1"/>
</dbReference>
<dbReference type="Proteomes" id="UP000288178">
    <property type="component" value="Unassembled WGS sequence"/>
</dbReference>
<feature type="chain" id="PRO_5019497137" description="TNase-like domain-containing protein" evidence="4">
    <location>
        <begin position="23"/>
        <end position="246"/>
    </location>
</feature>
<accession>A0A437K0F3</accession>
<dbReference type="Gene3D" id="2.40.50.90">
    <property type="match status" value="1"/>
</dbReference>
<evidence type="ECO:0000256" key="1">
    <source>
        <dbReference type="ARBA" id="ARBA00022722"/>
    </source>
</evidence>
<dbReference type="GO" id="GO:0016787">
    <property type="term" value="F:hydrolase activity"/>
    <property type="evidence" value="ECO:0007669"/>
    <property type="project" value="UniProtKB-KW"/>
</dbReference>
<keyword evidence="4" id="KW-0732">Signal</keyword>
<dbReference type="OrthoDB" id="9805504at2"/>
<evidence type="ECO:0000256" key="2">
    <source>
        <dbReference type="ARBA" id="ARBA00022759"/>
    </source>
</evidence>
<organism evidence="6 7">
    <name type="scientific">Rubrivivax albus</name>
    <dbReference type="NCBI Taxonomy" id="2499835"/>
    <lineage>
        <taxon>Bacteria</taxon>
        <taxon>Pseudomonadati</taxon>
        <taxon>Pseudomonadota</taxon>
        <taxon>Betaproteobacteria</taxon>
        <taxon>Burkholderiales</taxon>
        <taxon>Sphaerotilaceae</taxon>
        <taxon>Rubrivivax</taxon>
    </lineage>
</organism>
<feature type="signal peptide" evidence="4">
    <location>
        <begin position="1"/>
        <end position="22"/>
    </location>
</feature>
<protein>
    <recommendedName>
        <fullName evidence="5">TNase-like domain-containing protein</fullName>
    </recommendedName>
</protein>
<keyword evidence="7" id="KW-1185">Reference proteome</keyword>